<dbReference type="GO" id="GO:0006281">
    <property type="term" value="P:DNA repair"/>
    <property type="evidence" value="ECO:0007669"/>
    <property type="project" value="UniProtKB-KW"/>
</dbReference>
<reference evidence="14" key="2">
    <citation type="submission" date="2025-08" db="UniProtKB">
        <authorList>
            <consortium name="Ensembl"/>
        </authorList>
    </citation>
    <scope>IDENTIFICATION</scope>
</reference>
<feature type="region of interest" description="Disordered" evidence="13">
    <location>
        <begin position="434"/>
        <end position="503"/>
    </location>
</feature>
<evidence type="ECO:0000256" key="11">
    <source>
        <dbReference type="ARBA" id="ARBA00031670"/>
    </source>
</evidence>
<keyword evidence="15" id="KW-1185">Reference proteome</keyword>
<dbReference type="InterPro" id="IPR019775">
    <property type="entry name" value="WD40_repeat_CS"/>
</dbReference>
<organism evidence="14 15">
    <name type="scientific">Takifugu rubripes</name>
    <name type="common">Japanese pufferfish</name>
    <name type="synonym">Fugu rubripes</name>
    <dbReference type="NCBI Taxonomy" id="31033"/>
    <lineage>
        <taxon>Eukaryota</taxon>
        <taxon>Metazoa</taxon>
        <taxon>Chordata</taxon>
        <taxon>Craniata</taxon>
        <taxon>Vertebrata</taxon>
        <taxon>Euteleostomi</taxon>
        <taxon>Actinopterygii</taxon>
        <taxon>Neopterygii</taxon>
        <taxon>Teleostei</taxon>
        <taxon>Neoteleostei</taxon>
        <taxon>Acanthomorphata</taxon>
        <taxon>Eupercaria</taxon>
        <taxon>Tetraodontiformes</taxon>
        <taxon>Tetradontoidea</taxon>
        <taxon>Tetraodontidae</taxon>
        <taxon>Takifugu</taxon>
    </lineage>
</organism>
<evidence type="ECO:0000256" key="2">
    <source>
        <dbReference type="ARBA" id="ARBA00005434"/>
    </source>
</evidence>
<comment type="similarity">
    <text evidence="2">Belongs to the WD repeat DDB2/WDR76 family.</text>
</comment>
<dbReference type="InterPro" id="IPR015943">
    <property type="entry name" value="WD40/YVTN_repeat-like_dom_sf"/>
</dbReference>
<evidence type="ECO:0000256" key="12">
    <source>
        <dbReference type="PROSITE-ProRule" id="PRU00221"/>
    </source>
</evidence>
<dbReference type="SMART" id="SM00320">
    <property type="entry name" value="WD40"/>
    <property type="match status" value="2"/>
</dbReference>
<dbReference type="GO" id="GO:0005634">
    <property type="term" value="C:nucleus"/>
    <property type="evidence" value="ECO:0007669"/>
    <property type="project" value="UniProtKB-SubCell"/>
</dbReference>
<evidence type="ECO:0000256" key="6">
    <source>
        <dbReference type="ARBA" id="ARBA00022763"/>
    </source>
</evidence>
<dbReference type="Proteomes" id="UP000005226">
    <property type="component" value="Chromosome 9"/>
</dbReference>
<evidence type="ECO:0000256" key="7">
    <source>
        <dbReference type="ARBA" id="ARBA00022786"/>
    </source>
</evidence>
<dbReference type="GO" id="GO:0080008">
    <property type="term" value="C:Cul4-RING E3 ubiquitin ligase complex"/>
    <property type="evidence" value="ECO:0007669"/>
    <property type="project" value="InterPro"/>
</dbReference>
<gene>
    <name evidence="14" type="primary">ddb2</name>
</gene>
<evidence type="ECO:0000256" key="13">
    <source>
        <dbReference type="SAM" id="MobiDB-lite"/>
    </source>
</evidence>
<dbReference type="InterPro" id="IPR001680">
    <property type="entry name" value="WD40_rpt"/>
</dbReference>
<evidence type="ECO:0000313" key="15">
    <source>
        <dbReference type="Proteomes" id="UP000005226"/>
    </source>
</evidence>
<dbReference type="GeneTree" id="ENSGT00510000047881"/>
<keyword evidence="6" id="KW-0227">DNA damage</keyword>
<reference evidence="14 15" key="1">
    <citation type="journal article" date="2011" name="Genome Biol. Evol.">
        <title>Integration of the genetic map and genome assembly of fugu facilitates insights into distinct features of genome evolution in teleosts and mammals.</title>
        <authorList>
            <person name="Kai W."/>
            <person name="Kikuchi K."/>
            <person name="Tohari S."/>
            <person name="Chew A.K."/>
            <person name="Tay A."/>
            <person name="Fujiwara A."/>
            <person name="Hosoya S."/>
            <person name="Suetake H."/>
            <person name="Naruse K."/>
            <person name="Brenner S."/>
            <person name="Suzuki Y."/>
            <person name="Venkatesh B."/>
        </authorList>
    </citation>
    <scope>NUCLEOTIDE SEQUENCE [LARGE SCALE GENOMIC DNA]</scope>
</reference>
<keyword evidence="10" id="KW-0539">Nucleus</keyword>
<evidence type="ECO:0000313" key="14">
    <source>
        <dbReference type="Ensembl" id="ENSTRUP00000087583.1"/>
    </source>
</evidence>
<keyword evidence="4 12" id="KW-0853">WD repeat</keyword>
<keyword evidence="5" id="KW-0677">Repeat</keyword>
<feature type="compositionally biased region" description="Low complexity" evidence="13">
    <location>
        <begin position="456"/>
        <end position="469"/>
    </location>
</feature>
<evidence type="ECO:0000256" key="5">
    <source>
        <dbReference type="ARBA" id="ARBA00022737"/>
    </source>
</evidence>
<dbReference type="PROSITE" id="PS50082">
    <property type="entry name" value="WD_REPEATS_2"/>
    <property type="match status" value="1"/>
</dbReference>
<evidence type="ECO:0000256" key="9">
    <source>
        <dbReference type="ARBA" id="ARBA00023204"/>
    </source>
</evidence>
<dbReference type="Gene3D" id="2.130.10.10">
    <property type="entry name" value="YVTN repeat-like/Quinoprotein amine dehydrogenase"/>
    <property type="match status" value="1"/>
</dbReference>
<keyword evidence="7" id="KW-0833">Ubl conjugation pathway</keyword>
<dbReference type="AlphaFoldDB" id="A0A674PPI0"/>
<protein>
    <recommendedName>
        <fullName evidence="3">DNA damage-binding protein 2</fullName>
    </recommendedName>
    <alternativeName>
        <fullName evidence="11">Damage-specific DNA-binding protein 2</fullName>
    </alternativeName>
</protein>
<dbReference type="PANTHER" id="PTHR15169">
    <property type="entry name" value="DAMAGE-SPECIFIC DNA BINDING PROTEIN 2"/>
    <property type="match status" value="1"/>
</dbReference>
<proteinExistence type="inferred from homology"/>
<evidence type="ECO:0000256" key="3">
    <source>
        <dbReference type="ARBA" id="ARBA00014580"/>
    </source>
</evidence>
<keyword evidence="8" id="KW-0238">DNA-binding</keyword>
<comment type="subcellular location">
    <subcellularLocation>
        <location evidence="1">Nucleus</location>
    </subcellularLocation>
</comment>
<dbReference type="PROSITE" id="PS00678">
    <property type="entry name" value="WD_REPEATS_1"/>
    <property type="match status" value="1"/>
</dbReference>
<name>A0A674PPI0_TAKRU</name>
<keyword evidence="9" id="KW-0234">DNA repair</keyword>
<accession>A0A674PPI0</accession>
<dbReference type="Ensembl" id="ENSTRUT00000063621.1">
    <property type="protein sequence ID" value="ENSTRUP00000087583.1"/>
    <property type="gene ID" value="ENSTRUG00000015270.3"/>
</dbReference>
<dbReference type="PANTHER" id="PTHR15169:SF0">
    <property type="entry name" value="DNA DAMAGE-BINDING PROTEIN 2"/>
    <property type="match status" value="1"/>
</dbReference>
<dbReference type="InterPro" id="IPR036322">
    <property type="entry name" value="WD40_repeat_dom_sf"/>
</dbReference>
<evidence type="ECO:0000256" key="10">
    <source>
        <dbReference type="ARBA" id="ARBA00023242"/>
    </source>
</evidence>
<evidence type="ECO:0000256" key="8">
    <source>
        <dbReference type="ARBA" id="ARBA00023125"/>
    </source>
</evidence>
<dbReference type="PROSITE" id="PS50294">
    <property type="entry name" value="WD_REPEATS_REGION"/>
    <property type="match status" value="1"/>
</dbReference>
<dbReference type="GO" id="GO:0009411">
    <property type="term" value="P:response to UV"/>
    <property type="evidence" value="ECO:0007669"/>
    <property type="project" value="TreeGrafter"/>
</dbReference>
<reference evidence="14" key="3">
    <citation type="submission" date="2025-09" db="UniProtKB">
        <authorList>
            <consortium name="Ensembl"/>
        </authorList>
    </citation>
    <scope>IDENTIFICATION</scope>
</reference>
<dbReference type="GO" id="GO:0003684">
    <property type="term" value="F:damaged DNA binding"/>
    <property type="evidence" value="ECO:0007669"/>
    <property type="project" value="InterPro"/>
</dbReference>
<dbReference type="InterPro" id="IPR033312">
    <property type="entry name" value="DDB2"/>
</dbReference>
<feature type="repeat" description="WD" evidence="12">
    <location>
        <begin position="247"/>
        <end position="289"/>
    </location>
</feature>
<evidence type="ECO:0000256" key="1">
    <source>
        <dbReference type="ARBA" id="ARBA00004123"/>
    </source>
</evidence>
<sequence>MEARCVLMPQRPFTQKHFRHAVLFGHRTSEACSCPEECPWKYRALHLPEYTGAEPALTHETVSPGAVCSLVILLSFPRCRQPLRPQGHLSGVAPHPSHHSGSRVQGWRFVSLGLQGAHQDELCARGEFVCVAEKRSFQNPASLCFLTDLNFSAQNGAGDFIGGMKFCPMDLSKIYVASGEGRLSLQSFEGHTSTVLATTADCGHDYHNVCFWFCCVDVSVSRQMLVTGDNVGQLLLLSLDGQKIFSDKLHRAKVTHAEFSSRCDWLLATASVDHTVKLWDLRNIKDKKSFVHDLPHEKAVNSAYFNPLDCSKLLTTDQYDQIRVYSSSDWSQPQHIIQHPHRQYQHLTPIKATWHPVYDLIVAGRYPDDRVCPGDEKTVDIYDSNTAELVFQLQDPTGSGIKSINKFNSLGDAIGSGMGVSVLIWDRNESLFNDQHEEEETSTSTDSSRSQRRSVQRSGRGRAASTAGGKLMKKKLASLEETGTKSKTTGGTKEKQTQRRKKT</sequence>
<dbReference type="SUPFAM" id="SSF50978">
    <property type="entry name" value="WD40 repeat-like"/>
    <property type="match status" value="1"/>
</dbReference>
<evidence type="ECO:0000256" key="4">
    <source>
        <dbReference type="ARBA" id="ARBA00022574"/>
    </source>
</evidence>